<comment type="similarity">
    <text evidence="1">Belongs to the ABC transporter superfamily.</text>
</comment>
<dbReference type="Gene3D" id="3.40.50.300">
    <property type="entry name" value="P-loop containing nucleotide triphosphate hydrolases"/>
    <property type="match status" value="1"/>
</dbReference>
<dbReference type="EMBL" id="VUNM01000001">
    <property type="protein sequence ID" value="MST88096.1"/>
    <property type="molecule type" value="Genomic_DNA"/>
</dbReference>
<evidence type="ECO:0000256" key="2">
    <source>
        <dbReference type="ARBA" id="ARBA00022448"/>
    </source>
</evidence>
<evidence type="ECO:0000256" key="1">
    <source>
        <dbReference type="ARBA" id="ARBA00005417"/>
    </source>
</evidence>
<evidence type="ECO:0000313" key="7">
    <source>
        <dbReference type="Proteomes" id="UP000442619"/>
    </source>
</evidence>
<reference evidence="6 7" key="1">
    <citation type="submission" date="2019-08" db="EMBL/GenBank/DDBJ databases">
        <title>In-depth cultivation of the pig gut microbiome towards novel bacterial diversity and tailored functional studies.</title>
        <authorList>
            <person name="Wylensek D."/>
            <person name="Hitch T.C.A."/>
            <person name="Clavel T."/>
        </authorList>
    </citation>
    <scope>NUCLEOTIDE SEQUENCE [LARGE SCALE GENOMIC DNA]</scope>
    <source>
        <strain evidence="6 7">CA-Schmier-601-WT-3</strain>
    </source>
</reference>
<keyword evidence="7" id="KW-1185">Reference proteome</keyword>
<gene>
    <name evidence="6" type="ORF">FYJ79_00530</name>
</gene>
<protein>
    <submittedName>
        <fullName evidence="6">Metal ABC transporter ATP-binding protein</fullName>
    </submittedName>
</protein>
<organism evidence="6 7">
    <name type="scientific">Sharpea porci</name>
    <dbReference type="NCBI Taxonomy" id="2652286"/>
    <lineage>
        <taxon>Bacteria</taxon>
        <taxon>Bacillati</taxon>
        <taxon>Bacillota</taxon>
        <taxon>Erysipelotrichia</taxon>
        <taxon>Erysipelotrichales</taxon>
        <taxon>Coprobacillaceae</taxon>
        <taxon>Sharpea</taxon>
    </lineage>
</organism>
<dbReference type="InterPro" id="IPR027417">
    <property type="entry name" value="P-loop_NTPase"/>
</dbReference>
<keyword evidence="2" id="KW-0813">Transport</keyword>
<dbReference type="SUPFAM" id="SSF52540">
    <property type="entry name" value="P-loop containing nucleoside triphosphate hydrolases"/>
    <property type="match status" value="1"/>
</dbReference>
<evidence type="ECO:0000259" key="5">
    <source>
        <dbReference type="PROSITE" id="PS50893"/>
    </source>
</evidence>
<dbReference type="InterPro" id="IPR003593">
    <property type="entry name" value="AAA+_ATPase"/>
</dbReference>
<evidence type="ECO:0000313" key="6">
    <source>
        <dbReference type="EMBL" id="MST88096.1"/>
    </source>
</evidence>
<dbReference type="InterPro" id="IPR017871">
    <property type="entry name" value="ABC_transporter-like_CS"/>
</dbReference>
<dbReference type="PANTHER" id="PTHR42734:SF17">
    <property type="entry name" value="METAL TRANSPORT SYSTEM ATP-BINDING PROTEIN TM_0124-RELATED"/>
    <property type="match status" value="1"/>
</dbReference>
<accession>A0A844FR93</accession>
<dbReference type="SMART" id="SM00382">
    <property type="entry name" value="AAA"/>
    <property type="match status" value="1"/>
</dbReference>
<dbReference type="Proteomes" id="UP000442619">
    <property type="component" value="Unassembled WGS sequence"/>
</dbReference>
<keyword evidence="3" id="KW-0547">Nucleotide-binding</keyword>
<evidence type="ECO:0000256" key="3">
    <source>
        <dbReference type="ARBA" id="ARBA00022741"/>
    </source>
</evidence>
<dbReference type="InterPro" id="IPR003439">
    <property type="entry name" value="ABC_transporter-like_ATP-bd"/>
</dbReference>
<name>A0A844FR93_9FIRM</name>
<sequence>MMNLINVNHLTLGYEHQEVIKDLSFTVEKGDFITIIGANGSGKSTLVKGLLGLIKPMQGDIQYHIDTKQIGYMPQETKIDATFPASVEEIVLSGTLNRLGHRPFYGKKERKLADDSLALLDILDLKKKSFTNLSGGQRQKVLLSRALSATRELLILDEPSNNLDFSSREEFYKIIHRLNKEEGITILMITHDLDMHAIAGNKIIAFEDQEIFVGKIEDYRRKMHESL</sequence>
<dbReference type="GO" id="GO:0005524">
    <property type="term" value="F:ATP binding"/>
    <property type="evidence" value="ECO:0007669"/>
    <property type="project" value="UniProtKB-KW"/>
</dbReference>
<dbReference type="PROSITE" id="PS00211">
    <property type="entry name" value="ABC_TRANSPORTER_1"/>
    <property type="match status" value="1"/>
</dbReference>
<feature type="domain" description="ABC transporter" evidence="5">
    <location>
        <begin position="2"/>
        <end position="225"/>
    </location>
</feature>
<comment type="caution">
    <text evidence="6">The sequence shown here is derived from an EMBL/GenBank/DDBJ whole genome shotgun (WGS) entry which is preliminary data.</text>
</comment>
<dbReference type="PROSITE" id="PS50893">
    <property type="entry name" value="ABC_TRANSPORTER_2"/>
    <property type="match status" value="1"/>
</dbReference>
<dbReference type="GO" id="GO:0016887">
    <property type="term" value="F:ATP hydrolysis activity"/>
    <property type="evidence" value="ECO:0007669"/>
    <property type="project" value="InterPro"/>
</dbReference>
<dbReference type="InterPro" id="IPR050153">
    <property type="entry name" value="Metal_Ion_Import_ABC"/>
</dbReference>
<proteinExistence type="inferred from homology"/>
<evidence type="ECO:0000256" key="4">
    <source>
        <dbReference type="ARBA" id="ARBA00022840"/>
    </source>
</evidence>
<dbReference type="AlphaFoldDB" id="A0A844FR93"/>
<dbReference type="PANTHER" id="PTHR42734">
    <property type="entry name" value="METAL TRANSPORT SYSTEM ATP-BINDING PROTEIN TM_0124-RELATED"/>
    <property type="match status" value="1"/>
</dbReference>
<keyword evidence="4 6" id="KW-0067">ATP-binding</keyword>
<dbReference type="Pfam" id="PF00005">
    <property type="entry name" value="ABC_tran"/>
    <property type="match status" value="1"/>
</dbReference>